<gene>
    <name evidence="1" type="ORF">K7432_009894</name>
</gene>
<evidence type="ECO:0000313" key="1">
    <source>
        <dbReference type="EMBL" id="KAK9763424.1"/>
    </source>
</evidence>
<accession>A0ABR2WPJ3</accession>
<dbReference type="EMBL" id="JASJQH010000642">
    <property type="protein sequence ID" value="KAK9763424.1"/>
    <property type="molecule type" value="Genomic_DNA"/>
</dbReference>
<reference evidence="1 2" key="1">
    <citation type="submission" date="2023-04" db="EMBL/GenBank/DDBJ databases">
        <title>Genome of Basidiobolus ranarum AG-B5.</title>
        <authorList>
            <person name="Stajich J.E."/>
            <person name="Carter-House D."/>
            <person name="Gryganskyi A."/>
        </authorList>
    </citation>
    <scope>NUCLEOTIDE SEQUENCE [LARGE SCALE GENOMIC DNA]</scope>
    <source>
        <strain evidence="1 2">AG-B5</strain>
    </source>
</reference>
<sequence>MQLKSKNLVNLVDCVVALVPPAISSEIPRGNALVSLPVNETVMQIQEESIQLTVDVNILPPSSSISQNVAKISVAE</sequence>
<protein>
    <submittedName>
        <fullName evidence="1">Uncharacterized protein</fullName>
    </submittedName>
</protein>
<proteinExistence type="predicted"/>
<dbReference type="Proteomes" id="UP001479436">
    <property type="component" value="Unassembled WGS sequence"/>
</dbReference>
<comment type="caution">
    <text evidence="1">The sequence shown here is derived from an EMBL/GenBank/DDBJ whole genome shotgun (WGS) entry which is preliminary data.</text>
</comment>
<organism evidence="1 2">
    <name type="scientific">Basidiobolus ranarum</name>
    <dbReference type="NCBI Taxonomy" id="34480"/>
    <lineage>
        <taxon>Eukaryota</taxon>
        <taxon>Fungi</taxon>
        <taxon>Fungi incertae sedis</taxon>
        <taxon>Zoopagomycota</taxon>
        <taxon>Entomophthoromycotina</taxon>
        <taxon>Basidiobolomycetes</taxon>
        <taxon>Basidiobolales</taxon>
        <taxon>Basidiobolaceae</taxon>
        <taxon>Basidiobolus</taxon>
    </lineage>
</organism>
<name>A0ABR2WPJ3_9FUNG</name>
<keyword evidence="2" id="KW-1185">Reference proteome</keyword>
<evidence type="ECO:0000313" key="2">
    <source>
        <dbReference type="Proteomes" id="UP001479436"/>
    </source>
</evidence>